<protein>
    <recommendedName>
        <fullName evidence="2">DUF6532 domain-containing protein</fullName>
    </recommendedName>
</protein>
<dbReference type="InterPro" id="IPR045341">
    <property type="entry name" value="DUF6532"/>
</dbReference>
<dbReference type="Proteomes" id="UP000012065">
    <property type="component" value="Unassembled WGS sequence"/>
</dbReference>
<evidence type="ECO:0000313" key="4">
    <source>
        <dbReference type="Proteomes" id="UP000012065"/>
    </source>
</evidence>
<feature type="compositionally biased region" description="Acidic residues" evidence="1">
    <location>
        <begin position="614"/>
        <end position="626"/>
    </location>
</feature>
<feature type="domain" description="DUF6532" evidence="2">
    <location>
        <begin position="202"/>
        <end position="394"/>
    </location>
</feature>
<evidence type="ECO:0000313" key="3">
    <source>
        <dbReference type="EMBL" id="CCO35139.1"/>
    </source>
</evidence>
<dbReference type="AlphaFoldDB" id="M5C777"/>
<dbReference type="HOGENOM" id="CLU_018013_0_0_1"/>
<comment type="caution">
    <text evidence="3">The sequence shown here is derived from an EMBL/GenBank/DDBJ whole genome shotgun (WGS) entry which is preliminary data.</text>
</comment>
<feature type="compositionally biased region" description="Basic and acidic residues" evidence="1">
    <location>
        <begin position="11"/>
        <end position="23"/>
    </location>
</feature>
<feature type="region of interest" description="Disordered" evidence="1">
    <location>
        <begin position="448"/>
        <end position="473"/>
    </location>
</feature>
<gene>
    <name evidence="3" type="ORF">BN14_09254</name>
</gene>
<feature type="compositionally biased region" description="Acidic residues" evidence="1">
    <location>
        <begin position="583"/>
        <end position="598"/>
    </location>
</feature>
<feature type="compositionally biased region" description="Basic and acidic residues" evidence="1">
    <location>
        <begin position="627"/>
        <end position="636"/>
    </location>
</feature>
<dbReference type="EMBL" id="CAOJ01014123">
    <property type="protein sequence ID" value="CCO35139.1"/>
    <property type="molecule type" value="Genomic_DNA"/>
</dbReference>
<feature type="compositionally biased region" description="Low complexity" evidence="1">
    <location>
        <begin position="91"/>
        <end position="104"/>
    </location>
</feature>
<proteinExistence type="predicted"/>
<feature type="region of interest" description="Disordered" evidence="1">
    <location>
        <begin position="82"/>
        <end position="111"/>
    </location>
</feature>
<feature type="region of interest" description="Disordered" evidence="1">
    <location>
        <begin position="1"/>
        <end position="37"/>
    </location>
</feature>
<organism evidence="3 4">
    <name type="scientific">Thanatephorus cucumeris (strain AG1-IB / isolate 7/3/14)</name>
    <name type="common">Lettuce bottom rot fungus</name>
    <name type="synonym">Rhizoctonia solani</name>
    <dbReference type="NCBI Taxonomy" id="1108050"/>
    <lineage>
        <taxon>Eukaryota</taxon>
        <taxon>Fungi</taxon>
        <taxon>Dikarya</taxon>
        <taxon>Basidiomycota</taxon>
        <taxon>Agaricomycotina</taxon>
        <taxon>Agaricomycetes</taxon>
        <taxon>Cantharellales</taxon>
        <taxon>Ceratobasidiaceae</taxon>
        <taxon>Rhizoctonia</taxon>
        <taxon>Rhizoctonia solani AG-1</taxon>
    </lineage>
</organism>
<reference evidence="3 4" key="1">
    <citation type="journal article" date="2013" name="J. Biotechnol.">
        <title>Establishment and interpretation of the genome sequence of the phytopathogenic fungus Rhizoctonia solani AG1-IB isolate 7/3/14.</title>
        <authorList>
            <person name="Wibberg D.W."/>
            <person name="Jelonek L.J."/>
            <person name="Rupp O.R."/>
            <person name="Hennig M.H."/>
            <person name="Eikmeyer F.E."/>
            <person name="Goesmann A.G."/>
            <person name="Hartmann A.H."/>
            <person name="Borriss R.B."/>
            <person name="Grosch R.G."/>
            <person name="Puehler A.P."/>
            <person name="Schlueter A.S."/>
        </authorList>
    </citation>
    <scope>NUCLEOTIDE SEQUENCE [LARGE SCALE GENOMIC DNA]</scope>
    <source>
        <strain evidence="4">AG1-IB / isolate 7/3/14</strain>
    </source>
</reference>
<evidence type="ECO:0000256" key="1">
    <source>
        <dbReference type="SAM" id="MobiDB-lite"/>
    </source>
</evidence>
<sequence>MSTSSRAMDSAPERQDAAPDKRKALSQLVRAHEVPPSAASAVSIASSFSSLAPSESISQSGLAAASSESAASKSKVKALSCAGPKKTSKASTSSLFVPSSVPSSRDTSPLPEQLAGNELAEYGGGLDIDPTTILNGIPALLAPVIQMPDPLPGPLYVPERLVPLPPVDWDNLSAAERTKLKAKRRLKVKDLKPMDQTVVSSAISRMRALLMAVCGFPDADMAWLLACKANDWASRRHGRHLKLTKGSEYLRLLYDRISHMRTGLVSGKNGTEVALSYQLKGESDPAGIQTNRDKVKHLLEGVNFTLPSLDHLDAMYENGIFMTVLNNAIFRSVDAVGVVHNDLFSPITLPCMALAASAVERVLLSYKSGTQVPKDFSALEFTPIYFTHLATLAAIYNTPEAQGQLVKHLHQLGDQLRKPYLGAIQTTSLKHVRSRISPALIAARYRSEDSGASSSTPILNQNLPRLPSAPPPSHEALFNRVKTQLGPLVRSLSTRSTPESDVVDAIYSNAQGGTDAGADAENFGSLLAQVTGSSDSEVQAARAGALESNVAGKVMAEPPESDSSDADHDAPLPNPLQPRTLSDDESDEEADEETDGDEAVGLVGDTTMKTAAGSDEDSDSDDEEEDGGGKEMKEGWGEEDGEDYE</sequence>
<accession>M5C777</accession>
<name>M5C777_THACB</name>
<dbReference type="Pfam" id="PF20149">
    <property type="entry name" value="DUF6532"/>
    <property type="match status" value="1"/>
</dbReference>
<evidence type="ECO:0000259" key="2">
    <source>
        <dbReference type="Pfam" id="PF20149"/>
    </source>
</evidence>
<feature type="compositionally biased region" description="Polar residues" evidence="1">
    <location>
        <begin position="450"/>
        <end position="463"/>
    </location>
</feature>
<feature type="region of interest" description="Disordered" evidence="1">
    <location>
        <begin position="549"/>
        <end position="645"/>
    </location>
</feature>